<reference evidence="1" key="1">
    <citation type="submission" date="2018-02" db="EMBL/GenBank/DDBJ databases">
        <title>Rhizophora mucronata_Transcriptome.</title>
        <authorList>
            <person name="Meera S.P."/>
            <person name="Sreeshan A."/>
            <person name="Augustine A."/>
        </authorList>
    </citation>
    <scope>NUCLEOTIDE SEQUENCE</scope>
    <source>
        <tissue evidence="1">Leaf</tissue>
    </source>
</reference>
<dbReference type="AlphaFoldDB" id="A0A2P2QXB6"/>
<sequence>MAKQKLVKLYSSQISNKTSNVVFYVFLFTNQSPSHVNFQLPPNKRNYCLGPRVDWAGTKPN</sequence>
<evidence type="ECO:0000313" key="1">
    <source>
        <dbReference type="EMBL" id="MBX71595.1"/>
    </source>
</evidence>
<organism evidence="1">
    <name type="scientific">Rhizophora mucronata</name>
    <name type="common">Asiatic mangrove</name>
    <dbReference type="NCBI Taxonomy" id="61149"/>
    <lineage>
        <taxon>Eukaryota</taxon>
        <taxon>Viridiplantae</taxon>
        <taxon>Streptophyta</taxon>
        <taxon>Embryophyta</taxon>
        <taxon>Tracheophyta</taxon>
        <taxon>Spermatophyta</taxon>
        <taxon>Magnoliopsida</taxon>
        <taxon>eudicotyledons</taxon>
        <taxon>Gunneridae</taxon>
        <taxon>Pentapetalae</taxon>
        <taxon>rosids</taxon>
        <taxon>fabids</taxon>
        <taxon>Malpighiales</taxon>
        <taxon>Rhizophoraceae</taxon>
        <taxon>Rhizophora</taxon>
    </lineage>
</organism>
<accession>A0A2P2QXB6</accession>
<proteinExistence type="predicted"/>
<dbReference type="EMBL" id="GGEC01091111">
    <property type="protein sequence ID" value="MBX71595.1"/>
    <property type="molecule type" value="Transcribed_RNA"/>
</dbReference>
<protein>
    <submittedName>
        <fullName evidence="1">Uncharacterized protein</fullName>
    </submittedName>
</protein>
<name>A0A2P2QXB6_RHIMU</name>